<proteinExistence type="predicted"/>
<evidence type="ECO:0000313" key="1">
    <source>
        <dbReference type="EMBL" id="BAS93661.1"/>
    </source>
</evidence>
<sequence>MDGLKAALVLLPALDHPDAPRVPPTGHHHDVSNIKLDEVHDLVGLQVNLDGVVGLDEWVWVADRAPVVGVQERNTLLSKLYRPDLAELELSVLILDAVETEATLGVIQKAEILPSLCN</sequence>
<dbReference type="eggNOG" id="ENOG502R3EC">
    <property type="taxonomic scope" value="Eukaryota"/>
</dbReference>
<protein>
    <submittedName>
        <fullName evidence="1">Os05g0368350 protein</fullName>
    </submittedName>
</protein>
<name>A0A0P0WLE5_ORYSJ</name>
<dbReference type="PaxDb" id="39947-A0A0P0WLE5"/>
<dbReference type="EMBL" id="AP014961">
    <property type="protein sequence ID" value="BAS93661.1"/>
    <property type="molecule type" value="Genomic_DNA"/>
</dbReference>
<dbReference type="AlphaFoldDB" id="A0A0P0WLE5"/>
<organism evidence="1 2">
    <name type="scientific">Oryza sativa subsp. japonica</name>
    <name type="common">Rice</name>
    <dbReference type="NCBI Taxonomy" id="39947"/>
    <lineage>
        <taxon>Eukaryota</taxon>
        <taxon>Viridiplantae</taxon>
        <taxon>Streptophyta</taxon>
        <taxon>Embryophyta</taxon>
        <taxon>Tracheophyta</taxon>
        <taxon>Spermatophyta</taxon>
        <taxon>Magnoliopsida</taxon>
        <taxon>Liliopsida</taxon>
        <taxon>Poales</taxon>
        <taxon>Poaceae</taxon>
        <taxon>BOP clade</taxon>
        <taxon>Oryzoideae</taxon>
        <taxon>Oryzeae</taxon>
        <taxon>Oryzinae</taxon>
        <taxon>Oryza</taxon>
        <taxon>Oryza sativa</taxon>
    </lineage>
</organism>
<accession>A0A0P0WLE5</accession>
<dbReference type="InParanoid" id="A0A0P0WLE5"/>
<dbReference type="FunCoup" id="A0A0P0WLE5">
    <property type="interactions" value="331"/>
</dbReference>
<keyword evidence="2" id="KW-1185">Reference proteome</keyword>
<gene>
    <name evidence="1" type="ordered locus">Os05g0368350</name>
    <name evidence="1" type="ORF">OSNPB_050368350</name>
</gene>
<reference evidence="1 2" key="3">
    <citation type="journal article" date="2013" name="Rice">
        <title>Improvement of the Oryza sativa Nipponbare reference genome using next generation sequence and optical map data.</title>
        <authorList>
            <person name="Kawahara Y."/>
            <person name="de la Bastide M."/>
            <person name="Hamilton J.P."/>
            <person name="Kanamori H."/>
            <person name="McCombie W.R."/>
            <person name="Ouyang S."/>
            <person name="Schwartz D.C."/>
            <person name="Tanaka T."/>
            <person name="Wu J."/>
            <person name="Zhou S."/>
            <person name="Childs K.L."/>
            <person name="Davidson R.M."/>
            <person name="Lin H."/>
            <person name="Quesada-Ocampo L."/>
            <person name="Vaillancourt B."/>
            <person name="Sakai H."/>
            <person name="Lee S.S."/>
            <person name="Kim J."/>
            <person name="Numa H."/>
            <person name="Itoh T."/>
            <person name="Buell C.R."/>
            <person name="Matsumoto T."/>
        </authorList>
    </citation>
    <scope>NUCLEOTIDE SEQUENCE [LARGE SCALE GENOMIC DNA]</scope>
    <source>
        <strain evidence="2">cv. Nipponbare</strain>
    </source>
</reference>
<dbReference type="Proteomes" id="UP000059680">
    <property type="component" value="Chromosome 5"/>
</dbReference>
<reference evidence="1 2" key="2">
    <citation type="journal article" date="2013" name="Plant Cell Physiol.">
        <title>Rice Annotation Project Database (RAP-DB): an integrative and interactive database for rice genomics.</title>
        <authorList>
            <person name="Sakai H."/>
            <person name="Lee S.S."/>
            <person name="Tanaka T."/>
            <person name="Numa H."/>
            <person name="Kim J."/>
            <person name="Kawahara Y."/>
            <person name="Wakimoto H."/>
            <person name="Yang C.C."/>
            <person name="Iwamoto M."/>
            <person name="Abe T."/>
            <person name="Yamada Y."/>
            <person name="Muto A."/>
            <person name="Inokuchi H."/>
            <person name="Ikemura T."/>
            <person name="Matsumoto T."/>
            <person name="Sasaki T."/>
            <person name="Itoh T."/>
        </authorList>
    </citation>
    <scope>NUCLEOTIDE SEQUENCE [LARGE SCALE GENOMIC DNA]</scope>
    <source>
        <strain evidence="2">cv. Nipponbare</strain>
    </source>
</reference>
<evidence type="ECO:0000313" key="2">
    <source>
        <dbReference type="Proteomes" id="UP000059680"/>
    </source>
</evidence>
<reference evidence="2" key="1">
    <citation type="journal article" date="2005" name="Nature">
        <title>The map-based sequence of the rice genome.</title>
        <authorList>
            <consortium name="International rice genome sequencing project (IRGSP)"/>
            <person name="Matsumoto T."/>
            <person name="Wu J."/>
            <person name="Kanamori H."/>
            <person name="Katayose Y."/>
            <person name="Fujisawa M."/>
            <person name="Namiki N."/>
            <person name="Mizuno H."/>
            <person name="Yamamoto K."/>
            <person name="Antonio B.A."/>
            <person name="Baba T."/>
            <person name="Sakata K."/>
            <person name="Nagamura Y."/>
            <person name="Aoki H."/>
            <person name="Arikawa K."/>
            <person name="Arita K."/>
            <person name="Bito T."/>
            <person name="Chiden Y."/>
            <person name="Fujitsuka N."/>
            <person name="Fukunaka R."/>
            <person name="Hamada M."/>
            <person name="Harada C."/>
            <person name="Hayashi A."/>
            <person name="Hijishita S."/>
            <person name="Honda M."/>
            <person name="Hosokawa S."/>
            <person name="Ichikawa Y."/>
            <person name="Idonuma A."/>
            <person name="Iijima M."/>
            <person name="Ikeda M."/>
            <person name="Ikeno M."/>
            <person name="Ito K."/>
            <person name="Ito S."/>
            <person name="Ito T."/>
            <person name="Ito Y."/>
            <person name="Ito Y."/>
            <person name="Iwabuchi A."/>
            <person name="Kamiya K."/>
            <person name="Karasawa W."/>
            <person name="Kurita K."/>
            <person name="Katagiri S."/>
            <person name="Kikuta A."/>
            <person name="Kobayashi H."/>
            <person name="Kobayashi N."/>
            <person name="Machita K."/>
            <person name="Maehara T."/>
            <person name="Masukawa M."/>
            <person name="Mizubayashi T."/>
            <person name="Mukai Y."/>
            <person name="Nagasaki H."/>
            <person name="Nagata Y."/>
            <person name="Naito S."/>
            <person name="Nakashima M."/>
            <person name="Nakama Y."/>
            <person name="Nakamichi Y."/>
            <person name="Nakamura M."/>
            <person name="Meguro A."/>
            <person name="Negishi M."/>
            <person name="Ohta I."/>
            <person name="Ohta T."/>
            <person name="Okamoto M."/>
            <person name="Ono N."/>
            <person name="Saji S."/>
            <person name="Sakaguchi M."/>
            <person name="Sakai K."/>
            <person name="Shibata M."/>
            <person name="Shimokawa T."/>
            <person name="Song J."/>
            <person name="Takazaki Y."/>
            <person name="Terasawa K."/>
            <person name="Tsugane M."/>
            <person name="Tsuji K."/>
            <person name="Ueda S."/>
            <person name="Waki K."/>
            <person name="Yamagata H."/>
            <person name="Yamamoto M."/>
            <person name="Yamamoto S."/>
            <person name="Yamane H."/>
            <person name="Yoshiki S."/>
            <person name="Yoshihara R."/>
            <person name="Yukawa K."/>
            <person name="Zhong H."/>
            <person name="Yano M."/>
            <person name="Yuan Q."/>
            <person name="Ouyang S."/>
            <person name="Liu J."/>
            <person name="Jones K.M."/>
            <person name="Gansberger K."/>
            <person name="Moffat K."/>
            <person name="Hill J."/>
            <person name="Bera J."/>
            <person name="Fadrosh D."/>
            <person name="Jin S."/>
            <person name="Johri S."/>
            <person name="Kim M."/>
            <person name="Overton L."/>
            <person name="Reardon M."/>
            <person name="Tsitrin T."/>
            <person name="Vuong H."/>
            <person name="Weaver B."/>
            <person name="Ciecko A."/>
            <person name="Tallon L."/>
            <person name="Jackson J."/>
            <person name="Pai G."/>
            <person name="Aken S.V."/>
            <person name="Utterback T."/>
            <person name="Reidmuller S."/>
            <person name="Feldblyum T."/>
            <person name="Hsiao J."/>
            <person name="Zismann V."/>
            <person name="Iobst S."/>
            <person name="de Vazeille A.R."/>
            <person name="Buell C.R."/>
            <person name="Ying K."/>
            <person name="Li Y."/>
            <person name="Lu T."/>
            <person name="Huang Y."/>
            <person name="Zhao Q."/>
            <person name="Feng Q."/>
            <person name="Zhang L."/>
            <person name="Zhu J."/>
            <person name="Weng Q."/>
            <person name="Mu J."/>
            <person name="Lu Y."/>
            <person name="Fan D."/>
            <person name="Liu Y."/>
            <person name="Guan J."/>
            <person name="Zhang Y."/>
            <person name="Yu S."/>
            <person name="Liu X."/>
            <person name="Zhang Y."/>
            <person name="Hong G."/>
            <person name="Han B."/>
            <person name="Choisne N."/>
            <person name="Demange N."/>
            <person name="Orjeda G."/>
            <person name="Samain S."/>
            <person name="Cattolico L."/>
            <person name="Pelletier E."/>
            <person name="Couloux A."/>
            <person name="Segurens B."/>
            <person name="Wincker P."/>
            <person name="D'Hont A."/>
            <person name="Scarpelli C."/>
            <person name="Weissenbach J."/>
            <person name="Salanoubat M."/>
            <person name="Quetier F."/>
            <person name="Yu Y."/>
            <person name="Kim H.R."/>
            <person name="Rambo T."/>
            <person name="Currie J."/>
            <person name="Collura K."/>
            <person name="Luo M."/>
            <person name="Yang T."/>
            <person name="Ammiraju J.S.S."/>
            <person name="Engler F."/>
            <person name="Soderlund C."/>
            <person name="Wing R.A."/>
            <person name="Palmer L.E."/>
            <person name="de la Bastide M."/>
            <person name="Spiegel L."/>
            <person name="Nascimento L."/>
            <person name="Zutavern T."/>
            <person name="O'Shaughnessy A."/>
            <person name="Dike S."/>
            <person name="Dedhia N."/>
            <person name="Preston R."/>
            <person name="Balija V."/>
            <person name="McCombie W.R."/>
            <person name="Chow T."/>
            <person name="Chen H."/>
            <person name="Chung M."/>
            <person name="Chen C."/>
            <person name="Shaw J."/>
            <person name="Wu H."/>
            <person name="Hsiao K."/>
            <person name="Chao Y."/>
            <person name="Chu M."/>
            <person name="Cheng C."/>
            <person name="Hour A."/>
            <person name="Lee P."/>
            <person name="Lin S."/>
            <person name="Lin Y."/>
            <person name="Liou J."/>
            <person name="Liu S."/>
            <person name="Hsing Y."/>
            <person name="Raghuvanshi S."/>
            <person name="Mohanty A."/>
            <person name="Bharti A.K."/>
            <person name="Gaur A."/>
            <person name="Gupta V."/>
            <person name="Kumar D."/>
            <person name="Ravi V."/>
            <person name="Vij S."/>
            <person name="Kapur A."/>
            <person name="Khurana P."/>
            <person name="Khurana P."/>
            <person name="Khurana J.P."/>
            <person name="Tyagi A.K."/>
            <person name="Gaikwad K."/>
            <person name="Singh A."/>
            <person name="Dalal V."/>
            <person name="Srivastava S."/>
            <person name="Dixit A."/>
            <person name="Pal A.K."/>
            <person name="Ghazi I.A."/>
            <person name="Yadav M."/>
            <person name="Pandit A."/>
            <person name="Bhargava A."/>
            <person name="Sureshbabu K."/>
            <person name="Batra K."/>
            <person name="Sharma T.R."/>
            <person name="Mohapatra T."/>
            <person name="Singh N.K."/>
            <person name="Messing J."/>
            <person name="Nelson A.B."/>
            <person name="Fuks G."/>
            <person name="Kavchok S."/>
            <person name="Keizer G."/>
            <person name="Linton E."/>
            <person name="Llaca V."/>
            <person name="Song R."/>
            <person name="Tanyolac B."/>
            <person name="Young S."/>
            <person name="Ho-Il K."/>
            <person name="Hahn J.H."/>
            <person name="Sangsakoo G."/>
            <person name="Vanavichit A."/>
            <person name="de Mattos Luiz.A.T."/>
            <person name="Zimmer P.D."/>
            <person name="Malone G."/>
            <person name="Dellagostin O."/>
            <person name="de Oliveira A.C."/>
            <person name="Bevan M."/>
            <person name="Bancroft I."/>
            <person name="Minx P."/>
            <person name="Cordum H."/>
            <person name="Wilson R."/>
            <person name="Cheng Z."/>
            <person name="Jin W."/>
            <person name="Jiang J."/>
            <person name="Leong S.A."/>
            <person name="Iwama H."/>
            <person name="Gojobori T."/>
            <person name="Itoh T."/>
            <person name="Niimura Y."/>
            <person name="Fujii Y."/>
            <person name="Habara T."/>
            <person name="Sakai H."/>
            <person name="Sato Y."/>
            <person name="Wilson G."/>
            <person name="Kumar K."/>
            <person name="McCouch S."/>
            <person name="Juretic N."/>
            <person name="Hoen D."/>
            <person name="Wright S."/>
            <person name="Bruskiewich R."/>
            <person name="Bureau T."/>
            <person name="Miyao A."/>
            <person name="Hirochika H."/>
            <person name="Nishikawa T."/>
            <person name="Kadowaki K."/>
            <person name="Sugiura M."/>
            <person name="Burr B."/>
            <person name="Sasaki T."/>
        </authorList>
    </citation>
    <scope>NUCLEOTIDE SEQUENCE [LARGE SCALE GENOMIC DNA]</scope>
    <source>
        <strain evidence="2">cv. Nipponbare</strain>
    </source>
</reference>
<dbReference type="Gramene" id="Os05t0368350-00">
    <property type="protein sequence ID" value="Os05t0368350-00"/>
    <property type="gene ID" value="Os05g0368350"/>
</dbReference>